<feature type="binding site" description="in other chain" evidence="10">
    <location>
        <position position="14"/>
    </location>
    <ligand>
        <name>ATP</name>
        <dbReference type="ChEBI" id="CHEBI:30616"/>
        <note>ligand shared between two neighboring subunits</note>
    </ligand>
</feature>
<evidence type="ECO:0000256" key="12">
    <source>
        <dbReference type="RuleBase" id="RU004462"/>
    </source>
</evidence>
<comment type="function">
    <text evidence="10">Catalyzes the formation of S-adenosylmethionine (AdoMet) from methionine and ATP. The overall synthetic reaction is composed of two sequential steps, AdoMet formation and the subsequent tripolyphosphate hydrolysis which occurs prior to release of AdoMet from the enzyme.</text>
</comment>
<dbReference type="PANTHER" id="PTHR11964">
    <property type="entry name" value="S-ADENOSYLMETHIONINE SYNTHETASE"/>
    <property type="match status" value="1"/>
</dbReference>
<dbReference type="HAMAP" id="MF_00086">
    <property type="entry name" value="S_AdoMet_synth1"/>
    <property type="match status" value="1"/>
</dbReference>
<feature type="domain" description="S-adenosylmethionine synthetase N-terminal" evidence="13">
    <location>
        <begin position="3"/>
        <end position="100"/>
    </location>
</feature>
<feature type="binding site" evidence="10">
    <location>
        <position position="278"/>
    </location>
    <ligand>
        <name>ATP</name>
        <dbReference type="ChEBI" id="CHEBI:30616"/>
        <note>ligand shared between two neighboring subunits</note>
    </ligand>
</feature>
<evidence type="ECO:0000313" key="18">
    <source>
        <dbReference type="Proteomes" id="UP000515871"/>
    </source>
</evidence>
<keyword evidence="8 10" id="KW-0460">Magnesium</keyword>
<feature type="binding site" description="in other chain" evidence="10">
    <location>
        <position position="55"/>
    </location>
    <ligand>
        <name>L-methionine</name>
        <dbReference type="ChEBI" id="CHEBI:57844"/>
        <note>ligand shared between two neighboring subunits</note>
    </ligand>
</feature>
<evidence type="ECO:0000313" key="17">
    <source>
        <dbReference type="EMBL" id="QNL95665.1"/>
    </source>
</evidence>
<dbReference type="Proteomes" id="UP000515871">
    <property type="component" value="Chromosome"/>
</dbReference>
<feature type="binding site" evidence="10">
    <location>
        <position position="42"/>
    </location>
    <ligand>
        <name>K(+)</name>
        <dbReference type="ChEBI" id="CHEBI:29103"/>
    </ligand>
</feature>
<evidence type="ECO:0000256" key="8">
    <source>
        <dbReference type="ARBA" id="ARBA00022842"/>
    </source>
</evidence>
<dbReference type="PROSITE" id="PS00377">
    <property type="entry name" value="ADOMET_SYNTHASE_2"/>
    <property type="match status" value="1"/>
</dbReference>
<evidence type="ECO:0000256" key="11">
    <source>
        <dbReference type="RuleBase" id="RU000542"/>
    </source>
</evidence>
<feature type="domain" description="S-adenosylmethionine synthetase central" evidence="14">
    <location>
        <begin position="124"/>
        <end position="243"/>
    </location>
</feature>
<dbReference type="InterPro" id="IPR002133">
    <property type="entry name" value="S-AdoMet_synthetase"/>
</dbReference>
<evidence type="ECO:0000256" key="5">
    <source>
        <dbReference type="ARBA" id="ARBA00022723"/>
    </source>
</evidence>
<keyword evidence="9 10" id="KW-0630">Potassium</keyword>
<evidence type="ECO:0000256" key="10">
    <source>
        <dbReference type="HAMAP-Rule" id="MF_00086"/>
    </source>
</evidence>
<organism evidence="16 19">
    <name type="scientific">Aeromicrobium senzhongii</name>
    <dbReference type="NCBI Taxonomy" id="2663859"/>
    <lineage>
        <taxon>Bacteria</taxon>
        <taxon>Bacillati</taxon>
        <taxon>Actinomycetota</taxon>
        <taxon>Actinomycetes</taxon>
        <taxon>Propionibacteriales</taxon>
        <taxon>Nocardioidaceae</taxon>
        <taxon>Aeromicrobium</taxon>
    </lineage>
</organism>
<dbReference type="Pfam" id="PF00438">
    <property type="entry name" value="S-AdoMet_synt_N"/>
    <property type="match status" value="1"/>
</dbReference>
<dbReference type="GO" id="GO:0006556">
    <property type="term" value="P:S-adenosylmethionine biosynthetic process"/>
    <property type="evidence" value="ECO:0007669"/>
    <property type="project" value="UniProtKB-UniRule"/>
</dbReference>
<evidence type="ECO:0000256" key="6">
    <source>
        <dbReference type="ARBA" id="ARBA00022741"/>
    </source>
</evidence>
<name>A0A8I0K214_9ACTN</name>
<dbReference type="InterPro" id="IPR022636">
    <property type="entry name" value="S-AdoMet_synthetase_sfam"/>
</dbReference>
<comment type="cofactor">
    <cofactor evidence="10">
        <name>K(+)</name>
        <dbReference type="ChEBI" id="CHEBI:29103"/>
    </cofactor>
    <text evidence="10">Binds 1 potassium ion per subunit.</text>
</comment>
<gene>
    <name evidence="10" type="primary">metK</name>
    <name evidence="17" type="ORF">H9L21_07105</name>
    <name evidence="16" type="ORF">IBG24_02690</name>
</gene>
<feature type="binding site" description="in other chain" evidence="10">
    <location>
        <begin position="257"/>
        <end position="258"/>
    </location>
    <ligand>
        <name>ATP</name>
        <dbReference type="ChEBI" id="CHEBI:30616"/>
        <note>ligand shared between two neighboring subunits</note>
    </ligand>
</feature>
<comment type="subcellular location">
    <subcellularLocation>
        <location evidence="10 11">Cytoplasm</location>
    </subcellularLocation>
</comment>
<dbReference type="GO" id="GO:0000287">
    <property type="term" value="F:magnesium ion binding"/>
    <property type="evidence" value="ECO:0007669"/>
    <property type="project" value="UniProtKB-UniRule"/>
</dbReference>
<dbReference type="EMBL" id="JACTVM010000001">
    <property type="protein sequence ID" value="MBC9225220.1"/>
    <property type="molecule type" value="Genomic_DNA"/>
</dbReference>
<proteinExistence type="inferred from homology"/>
<keyword evidence="6 10" id="KW-0547">Nucleotide-binding</keyword>
<feature type="region of interest" description="Flexible loop" evidence="10">
    <location>
        <begin position="98"/>
        <end position="108"/>
    </location>
</feature>
<dbReference type="NCBIfam" id="TIGR01034">
    <property type="entry name" value="metK"/>
    <property type="match status" value="1"/>
</dbReference>
<evidence type="ECO:0000259" key="14">
    <source>
        <dbReference type="Pfam" id="PF02772"/>
    </source>
</evidence>
<accession>A0A8I0K214</accession>
<comment type="pathway">
    <text evidence="1 10">Amino-acid biosynthesis; S-adenosyl-L-methionine biosynthesis; S-adenosyl-L-methionine from L-methionine: step 1/1.</text>
</comment>
<dbReference type="AlphaFoldDB" id="A0A8I0K214"/>
<dbReference type="InterPro" id="IPR022628">
    <property type="entry name" value="S-AdoMet_synt_N"/>
</dbReference>
<dbReference type="EMBL" id="CP060587">
    <property type="protein sequence ID" value="QNL95665.1"/>
    <property type="molecule type" value="Genomic_DNA"/>
</dbReference>
<feature type="domain" description="S-adenosylmethionine synthetase C-terminal" evidence="15">
    <location>
        <begin position="245"/>
        <end position="381"/>
    </location>
</feature>
<feature type="binding site" evidence="10">
    <location>
        <position position="16"/>
    </location>
    <ligand>
        <name>Mg(2+)</name>
        <dbReference type="ChEBI" id="CHEBI:18420"/>
    </ligand>
</feature>
<dbReference type="Pfam" id="PF02772">
    <property type="entry name" value="S-AdoMet_synt_M"/>
    <property type="match status" value="1"/>
</dbReference>
<evidence type="ECO:0000313" key="16">
    <source>
        <dbReference type="EMBL" id="MBC9225220.1"/>
    </source>
</evidence>
<feature type="binding site" description="in other chain" evidence="10">
    <location>
        <begin position="173"/>
        <end position="175"/>
    </location>
    <ligand>
        <name>ATP</name>
        <dbReference type="ChEBI" id="CHEBI:30616"/>
        <note>ligand shared between two neighboring subunits</note>
    </ligand>
</feature>
<evidence type="ECO:0000256" key="4">
    <source>
        <dbReference type="ARBA" id="ARBA00022679"/>
    </source>
</evidence>
<feature type="binding site" evidence="10">
    <location>
        <position position="251"/>
    </location>
    <ligand>
        <name>L-methionine</name>
        <dbReference type="ChEBI" id="CHEBI:57844"/>
        <note>ligand shared between two neighboring subunits</note>
    </ligand>
</feature>
<keyword evidence="18" id="KW-1185">Reference proteome</keyword>
<feature type="binding site" description="in other chain" evidence="10">
    <location>
        <position position="98"/>
    </location>
    <ligand>
        <name>L-methionine</name>
        <dbReference type="ChEBI" id="CHEBI:57844"/>
        <note>ligand shared between two neighboring subunits</note>
    </ligand>
</feature>
<dbReference type="CDD" id="cd18079">
    <property type="entry name" value="S-AdoMet_synt"/>
    <property type="match status" value="1"/>
</dbReference>
<evidence type="ECO:0000313" key="19">
    <source>
        <dbReference type="Proteomes" id="UP000620591"/>
    </source>
</evidence>
<keyword evidence="5 10" id="KW-0479">Metal-binding</keyword>
<dbReference type="GO" id="GO:0004478">
    <property type="term" value="F:methionine adenosyltransferase activity"/>
    <property type="evidence" value="ECO:0007669"/>
    <property type="project" value="UniProtKB-UniRule"/>
</dbReference>
<comment type="subunit">
    <text evidence="10">Homotetramer; dimer of dimers.</text>
</comment>
<dbReference type="GO" id="GO:0005737">
    <property type="term" value="C:cytoplasm"/>
    <property type="evidence" value="ECO:0007669"/>
    <property type="project" value="UniProtKB-SubCell"/>
</dbReference>
<evidence type="ECO:0000259" key="15">
    <source>
        <dbReference type="Pfam" id="PF02773"/>
    </source>
</evidence>
<dbReference type="FunFam" id="3.30.300.10:FF:000003">
    <property type="entry name" value="S-adenosylmethionine synthase"/>
    <property type="match status" value="1"/>
</dbReference>
<dbReference type="InterPro" id="IPR022630">
    <property type="entry name" value="S-AdoMet_synt_C"/>
</dbReference>
<comment type="catalytic activity">
    <reaction evidence="10">
        <text>L-methionine + ATP + H2O = S-adenosyl-L-methionine + phosphate + diphosphate</text>
        <dbReference type="Rhea" id="RHEA:21080"/>
        <dbReference type="ChEBI" id="CHEBI:15377"/>
        <dbReference type="ChEBI" id="CHEBI:30616"/>
        <dbReference type="ChEBI" id="CHEBI:33019"/>
        <dbReference type="ChEBI" id="CHEBI:43474"/>
        <dbReference type="ChEBI" id="CHEBI:57844"/>
        <dbReference type="ChEBI" id="CHEBI:59789"/>
        <dbReference type="EC" id="2.5.1.6"/>
    </reaction>
</comment>
<keyword evidence="10" id="KW-0963">Cytoplasm</keyword>
<evidence type="ECO:0000259" key="13">
    <source>
        <dbReference type="Pfam" id="PF00438"/>
    </source>
</evidence>
<evidence type="ECO:0000256" key="2">
    <source>
        <dbReference type="ARBA" id="ARBA00009685"/>
    </source>
</evidence>
<dbReference type="SUPFAM" id="SSF55973">
    <property type="entry name" value="S-adenosylmethionine synthetase"/>
    <property type="match status" value="3"/>
</dbReference>
<dbReference type="UniPathway" id="UPA00315">
    <property type="reaction ID" value="UER00080"/>
</dbReference>
<feature type="binding site" description="in other chain" evidence="10">
    <location>
        <position position="282"/>
    </location>
    <ligand>
        <name>L-methionine</name>
        <dbReference type="ChEBI" id="CHEBI:57844"/>
        <note>ligand shared between two neighboring subunits</note>
    </ligand>
</feature>
<comment type="similarity">
    <text evidence="2 10 12">Belongs to the AdoMet synthase family.</text>
</comment>
<keyword evidence="4 10" id="KW-0808">Transferase</keyword>
<dbReference type="RefSeq" id="WP_187411895.1">
    <property type="nucleotide sequence ID" value="NZ_CP060587.1"/>
</dbReference>
<evidence type="ECO:0000256" key="3">
    <source>
        <dbReference type="ARBA" id="ARBA00022563"/>
    </source>
</evidence>
<evidence type="ECO:0000256" key="1">
    <source>
        <dbReference type="ARBA" id="ARBA00005224"/>
    </source>
</evidence>
<feature type="binding site" evidence="10">
    <location>
        <position position="251"/>
    </location>
    <ligand>
        <name>ATP</name>
        <dbReference type="ChEBI" id="CHEBI:30616"/>
        <note>ligand shared between two neighboring subunits</note>
    </ligand>
</feature>
<dbReference type="GO" id="GO:0005524">
    <property type="term" value="F:ATP binding"/>
    <property type="evidence" value="ECO:0007669"/>
    <property type="project" value="UniProtKB-UniRule"/>
</dbReference>
<sequence>MSRLFTSESVTEGHPDKIADQISDSILDALLAQDPKSRVAAETFVTTGLVLVGGEVTTEAYADIARIARDRVLEIGYDSSTKGFDGESCAVQVTLDAQSPDIAQGVDTAEEARVGGATDPLDLQGAGDQGLMFGFACDETPELMPLPITIAHRLSEQLTKVRKDGTLPYLRPDGKTQVTIEYDDNDRPVRVEAIVISTQHEEGVDLETQLPADLKKHVIDEVLSQYDIDASNYKSHINPTGKFVIGGPMGDAGLTGRKIIVDTYGGYARHGGGAFSGKDPSKVDRSAAYAMRWVAKNIVASGLATKAEVQVAYAIGVARPVGFYVDTFGTETVPVDTIRDAVLEVFDLRPAAIVRDLDLLRPIYAATAAYGHFGRPGLPWESTDRADALRAAAGL</sequence>
<dbReference type="PROSITE" id="PS00376">
    <property type="entry name" value="ADOMET_SYNTHASE_1"/>
    <property type="match status" value="1"/>
</dbReference>
<dbReference type="Proteomes" id="UP000620591">
    <property type="component" value="Unassembled WGS sequence"/>
</dbReference>
<feature type="binding site" description="in other chain" evidence="10">
    <location>
        <begin position="242"/>
        <end position="243"/>
    </location>
    <ligand>
        <name>ATP</name>
        <dbReference type="ChEBI" id="CHEBI:30616"/>
        <note>ligand shared between two neighboring subunits</note>
    </ligand>
</feature>
<reference evidence="16" key="1">
    <citation type="submission" date="2020-09" db="EMBL/GenBank/DDBJ databases">
        <title>Novel species in genus Aeromicrobium.</title>
        <authorList>
            <person name="Zhang G."/>
        </authorList>
    </citation>
    <scope>NUCLEOTIDE SEQUENCE</scope>
    <source>
        <strain evidence="17">Zg-629</strain>
        <strain evidence="18">zg-629</strain>
        <strain evidence="16">Zg-636</strain>
    </source>
</reference>
<dbReference type="InterPro" id="IPR022631">
    <property type="entry name" value="ADOMET_SYNTHASE_CS"/>
</dbReference>
<keyword evidence="3 10" id="KW-0554">One-carbon metabolism</keyword>
<dbReference type="Pfam" id="PF02773">
    <property type="entry name" value="S-AdoMet_synt_C"/>
    <property type="match status" value="1"/>
</dbReference>
<keyword evidence="7 10" id="KW-0067">ATP-binding</keyword>
<comment type="cofactor">
    <cofactor evidence="10">
        <name>Mg(2+)</name>
        <dbReference type="ChEBI" id="CHEBI:18420"/>
    </cofactor>
    <text evidence="10">Binds 2 divalent ions per subunit.</text>
</comment>
<dbReference type="InterPro" id="IPR022629">
    <property type="entry name" value="S-AdoMet_synt_central"/>
</dbReference>
<dbReference type="GO" id="GO:0006730">
    <property type="term" value="P:one-carbon metabolic process"/>
    <property type="evidence" value="ECO:0007669"/>
    <property type="project" value="UniProtKB-KW"/>
</dbReference>
<dbReference type="EC" id="2.5.1.6" evidence="10"/>
<dbReference type="PIRSF" id="PIRSF000497">
    <property type="entry name" value="MAT"/>
    <property type="match status" value="1"/>
</dbReference>
<dbReference type="Gene3D" id="3.30.300.10">
    <property type="match status" value="3"/>
</dbReference>
<protein>
    <recommendedName>
        <fullName evidence="10">S-adenosylmethionine synthase</fullName>
        <shortName evidence="10">AdoMet synthase</shortName>
        <ecNumber evidence="10">2.5.1.6</ecNumber>
    </recommendedName>
    <alternativeName>
        <fullName evidence="10">MAT</fullName>
    </alternativeName>
    <alternativeName>
        <fullName evidence="10">Methionine adenosyltransferase</fullName>
    </alternativeName>
</protein>
<feature type="binding site" evidence="10">
    <location>
        <position position="274"/>
    </location>
    <ligand>
        <name>ATP</name>
        <dbReference type="ChEBI" id="CHEBI:30616"/>
        <note>ligand shared between two neighboring subunits</note>
    </ligand>
</feature>
<evidence type="ECO:0000256" key="9">
    <source>
        <dbReference type="ARBA" id="ARBA00022958"/>
    </source>
</evidence>
<evidence type="ECO:0000256" key="7">
    <source>
        <dbReference type="ARBA" id="ARBA00022840"/>
    </source>
</evidence>